<dbReference type="InterPro" id="IPR036770">
    <property type="entry name" value="Ankyrin_rpt-contain_sf"/>
</dbReference>
<gene>
    <name evidence="1" type="primary">ANKRD10</name>
    <name evidence="1" type="ORF">E2C01_078153</name>
</gene>
<dbReference type="SUPFAM" id="SSF48403">
    <property type="entry name" value="Ankyrin repeat"/>
    <property type="match status" value="1"/>
</dbReference>
<protein>
    <submittedName>
        <fullName evidence="1">Ankyrin repeat domain-containing protein 10</fullName>
    </submittedName>
</protein>
<reference evidence="1 2" key="1">
    <citation type="submission" date="2019-05" db="EMBL/GenBank/DDBJ databases">
        <title>Another draft genome of Portunus trituberculatus and its Hox gene families provides insights of decapod evolution.</title>
        <authorList>
            <person name="Jeong J.-H."/>
            <person name="Song I."/>
            <person name="Kim S."/>
            <person name="Choi T."/>
            <person name="Kim D."/>
            <person name="Ryu S."/>
            <person name="Kim W."/>
        </authorList>
    </citation>
    <scope>NUCLEOTIDE SEQUENCE [LARGE SCALE GENOMIC DNA]</scope>
    <source>
        <tissue evidence="1">Muscle</tissue>
    </source>
</reference>
<keyword evidence="2" id="KW-1185">Reference proteome</keyword>
<dbReference type="Proteomes" id="UP000324222">
    <property type="component" value="Unassembled WGS sequence"/>
</dbReference>
<evidence type="ECO:0000313" key="2">
    <source>
        <dbReference type="Proteomes" id="UP000324222"/>
    </source>
</evidence>
<dbReference type="Gene3D" id="1.25.40.20">
    <property type="entry name" value="Ankyrin repeat-containing domain"/>
    <property type="match status" value="1"/>
</dbReference>
<proteinExistence type="predicted"/>
<sequence length="99" mass="11148">MATEENKTHSGNWSVMSETALAKNFPLHRACRDGDVAALAALLQQDATHRHLTLEDTYYGWTPTHWAAYFGKCWWQHLTTTDRPGRCHDTSSLMEGVSG</sequence>
<dbReference type="AlphaFoldDB" id="A0A5B7ILW3"/>
<dbReference type="EMBL" id="VSRR010062541">
    <property type="protein sequence ID" value="MPC83443.1"/>
    <property type="molecule type" value="Genomic_DNA"/>
</dbReference>
<name>A0A5B7ILW3_PORTR</name>
<evidence type="ECO:0000313" key="1">
    <source>
        <dbReference type="EMBL" id="MPC83443.1"/>
    </source>
</evidence>
<organism evidence="1 2">
    <name type="scientific">Portunus trituberculatus</name>
    <name type="common">Swimming crab</name>
    <name type="synonym">Neptunus trituberculatus</name>
    <dbReference type="NCBI Taxonomy" id="210409"/>
    <lineage>
        <taxon>Eukaryota</taxon>
        <taxon>Metazoa</taxon>
        <taxon>Ecdysozoa</taxon>
        <taxon>Arthropoda</taxon>
        <taxon>Crustacea</taxon>
        <taxon>Multicrustacea</taxon>
        <taxon>Malacostraca</taxon>
        <taxon>Eumalacostraca</taxon>
        <taxon>Eucarida</taxon>
        <taxon>Decapoda</taxon>
        <taxon>Pleocyemata</taxon>
        <taxon>Brachyura</taxon>
        <taxon>Eubrachyura</taxon>
        <taxon>Portunoidea</taxon>
        <taxon>Portunidae</taxon>
        <taxon>Portuninae</taxon>
        <taxon>Portunus</taxon>
    </lineage>
</organism>
<dbReference type="OrthoDB" id="6730379at2759"/>
<comment type="caution">
    <text evidence="1">The sequence shown here is derived from an EMBL/GenBank/DDBJ whole genome shotgun (WGS) entry which is preliminary data.</text>
</comment>
<accession>A0A5B7ILW3</accession>